<dbReference type="Pfam" id="PF07238">
    <property type="entry name" value="PilZ"/>
    <property type="match status" value="1"/>
</dbReference>
<evidence type="ECO:0000313" key="3">
    <source>
        <dbReference type="Proteomes" id="UP000067626"/>
    </source>
</evidence>
<sequence length="125" mass="13918">MDGGRENDRRSAERVQVTWLVDCEAEDTFLYASIANISELGIFVRTTTPLSIGVRITLRFSPPGAASSFVLQGMVQWINAVTPLRPTPNPGMGIRFVSLTRDEREQLVEAIRTIAYLREAPNPLN</sequence>
<dbReference type="KEGG" id="ccro:CMC5_074540"/>
<reference evidence="2 3" key="1">
    <citation type="submission" date="2015-07" db="EMBL/GenBank/DDBJ databases">
        <title>Genome analysis of myxobacterium Chondromyces crocatus Cm c5 reveals a high potential for natural compound synthesis and the genetic basis for the loss of fruiting body formation.</title>
        <authorList>
            <person name="Zaburannyi N."/>
            <person name="Bunk B."/>
            <person name="Maier J."/>
            <person name="Overmann J."/>
            <person name="Mueller R."/>
        </authorList>
    </citation>
    <scope>NUCLEOTIDE SEQUENCE [LARGE SCALE GENOMIC DNA]</scope>
    <source>
        <strain evidence="2 3">Cm c5</strain>
    </source>
</reference>
<organism evidence="2 3">
    <name type="scientific">Chondromyces crocatus</name>
    <dbReference type="NCBI Taxonomy" id="52"/>
    <lineage>
        <taxon>Bacteria</taxon>
        <taxon>Pseudomonadati</taxon>
        <taxon>Myxococcota</taxon>
        <taxon>Polyangia</taxon>
        <taxon>Polyangiales</taxon>
        <taxon>Polyangiaceae</taxon>
        <taxon>Chondromyces</taxon>
    </lineage>
</organism>
<accession>A0A0K1ERI6</accession>
<feature type="domain" description="PilZ" evidence="1">
    <location>
        <begin position="8"/>
        <end position="111"/>
    </location>
</feature>
<dbReference type="AlphaFoldDB" id="A0A0K1ERI6"/>
<dbReference type="GO" id="GO:0035438">
    <property type="term" value="F:cyclic-di-GMP binding"/>
    <property type="evidence" value="ECO:0007669"/>
    <property type="project" value="InterPro"/>
</dbReference>
<evidence type="ECO:0000259" key="1">
    <source>
        <dbReference type="Pfam" id="PF07238"/>
    </source>
</evidence>
<dbReference type="Proteomes" id="UP000067626">
    <property type="component" value="Chromosome"/>
</dbReference>
<dbReference type="EMBL" id="CP012159">
    <property type="protein sequence ID" value="AKT43223.1"/>
    <property type="molecule type" value="Genomic_DNA"/>
</dbReference>
<dbReference type="SUPFAM" id="SSF141371">
    <property type="entry name" value="PilZ domain-like"/>
    <property type="match status" value="1"/>
</dbReference>
<keyword evidence="3" id="KW-1185">Reference proteome</keyword>
<protein>
    <recommendedName>
        <fullName evidence="1">PilZ domain-containing protein</fullName>
    </recommendedName>
</protein>
<evidence type="ECO:0000313" key="2">
    <source>
        <dbReference type="EMBL" id="AKT43223.1"/>
    </source>
</evidence>
<dbReference type="Gene3D" id="2.40.10.220">
    <property type="entry name" value="predicted glycosyltransferase like domains"/>
    <property type="match status" value="1"/>
</dbReference>
<dbReference type="InterPro" id="IPR009875">
    <property type="entry name" value="PilZ_domain"/>
</dbReference>
<gene>
    <name evidence="2" type="ORF">CMC5_074540</name>
</gene>
<proteinExistence type="predicted"/>
<name>A0A0K1ERI6_CHOCO</name>
<dbReference type="STRING" id="52.CMC5_074540"/>